<feature type="transmembrane region" description="Helical" evidence="1">
    <location>
        <begin position="182"/>
        <end position="202"/>
    </location>
</feature>
<dbReference type="AlphaFoldDB" id="A0A401G6W4"/>
<evidence type="ECO:0000256" key="1">
    <source>
        <dbReference type="SAM" id="Phobius"/>
    </source>
</evidence>
<comment type="caution">
    <text evidence="2">The sequence shown here is derived from an EMBL/GenBank/DDBJ whole genome shotgun (WGS) entry which is preliminary data.</text>
</comment>
<reference evidence="2 3" key="1">
    <citation type="journal article" date="2018" name="Sci. Rep.">
        <title>Genome sequence of the cauliflower mushroom Sparassis crispa (Hanabiratake) and its association with beneficial usage.</title>
        <authorList>
            <person name="Kiyama R."/>
            <person name="Furutani Y."/>
            <person name="Kawaguchi K."/>
            <person name="Nakanishi T."/>
        </authorList>
    </citation>
    <scope>NUCLEOTIDE SEQUENCE [LARGE SCALE GENOMIC DNA]</scope>
</reference>
<organism evidence="2 3">
    <name type="scientific">Sparassis crispa</name>
    <dbReference type="NCBI Taxonomy" id="139825"/>
    <lineage>
        <taxon>Eukaryota</taxon>
        <taxon>Fungi</taxon>
        <taxon>Dikarya</taxon>
        <taxon>Basidiomycota</taxon>
        <taxon>Agaricomycotina</taxon>
        <taxon>Agaricomycetes</taxon>
        <taxon>Polyporales</taxon>
        <taxon>Sparassidaceae</taxon>
        <taxon>Sparassis</taxon>
    </lineage>
</organism>
<evidence type="ECO:0008006" key="4">
    <source>
        <dbReference type="Google" id="ProtNLM"/>
    </source>
</evidence>
<keyword evidence="3" id="KW-1185">Reference proteome</keyword>
<feature type="transmembrane region" description="Helical" evidence="1">
    <location>
        <begin position="131"/>
        <end position="151"/>
    </location>
</feature>
<sequence>MHSGLPYHARLHTSALYLAYPFDRTLFAIVPLASLSASPSSPPPEPGPLKMRQRRSTHRANCHPYLFTLITLTAMAELGLTAFLISAGSEIHTWASPGYYSLLILLCVEAAWTLLFAGAYVLWVVDGAVHVLANVASSVIWLLLTSILWGAGTGLIHGNRISSNCPEHAPLSRCRQTMTVEALGWTEFGLCCLTLSATILWLRTGLGKRNHVKDSRTFV</sequence>
<dbReference type="RefSeq" id="XP_027608818.1">
    <property type="nucleotide sequence ID" value="XM_027753017.1"/>
</dbReference>
<dbReference type="OrthoDB" id="3226059at2759"/>
<keyword evidence="1" id="KW-0472">Membrane</keyword>
<feature type="transmembrane region" description="Helical" evidence="1">
    <location>
        <begin position="99"/>
        <end position="124"/>
    </location>
</feature>
<evidence type="ECO:0000313" key="3">
    <source>
        <dbReference type="Proteomes" id="UP000287166"/>
    </source>
</evidence>
<feature type="transmembrane region" description="Helical" evidence="1">
    <location>
        <begin position="64"/>
        <end position="87"/>
    </location>
</feature>
<gene>
    <name evidence="2" type="ORF">SCP_0107870</name>
</gene>
<evidence type="ECO:0000313" key="2">
    <source>
        <dbReference type="EMBL" id="GBE77905.1"/>
    </source>
</evidence>
<dbReference type="InParanoid" id="A0A401G6W4"/>
<proteinExistence type="predicted"/>
<keyword evidence="1" id="KW-1133">Transmembrane helix</keyword>
<accession>A0A401G6W4</accession>
<dbReference type="GeneID" id="38774822"/>
<protein>
    <recommendedName>
        <fullName evidence="4">MARVEL domain-containing protein</fullName>
    </recommendedName>
</protein>
<keyword evidence="1" id="KW-0812">Transmembrane</keyword>
<name>A0A401G6W4_9APHY</name>
<dbReference type="EMBL" id="BFAD01000001">
    <property type="protein sequence ID" value="GBE77905.1"/>
    <property type="molecule type" value="Genomic_DNA"/>
</dbReference>
<dbReference type="Proteomes" id="UP000287166">
    <property type="component" value="Unassembled WGS sequence"/>
</dbReference>